<dbReference type="EMBL" id="CP117826">
    <property type="protein sequence ID" value="XCC63381.1"/>
    <property type="molecule type" value="Genomic_DNA"/>
</dbReference>
<dbReference type="PRINTS" id="PR00878">
    <property type="entry name" value="CHOLNESTRASE"/>
</dbReference>
<dbReference type="InterPro" id="IPR002018">
    <property type="entry name" value="CarbesteraseB"/>
</dbReference>
<dbReference type="EC" id="3.1.1.-" evidence="3"/>
<evidence type="ECO:0000313" key="5">
    <source>
        <dbReference type="EMBL" id="XCC63381.1"/>
    </source>
</evidence>
<evidence type="ECO:0000256" key="3">
    <source>
        <dbReference type="RuleBase" id="RU361235"/>
    </source>
</evidence>
<dbReference type="RefSeq" id="WP_353423970.1">
    <property type="nucleotide sequence ID" value="NZ_CP117826.1"/>
</dbReference>
<dbReference type="Pfam" id="PF00135">
    <property type="entry name" value="COesterase"/>
    <property type="match status" value="1"/>
</dbReference>
<feature type="domain" description="Carboxylesterase type B" evidence="4">
    <location>
        <begin position="4"/>
        <end position="438"/>
    </location>
</feature>
<dbReference type="InterPro" id="IPR019819">
    <property type="entry name" value="Carboxylesterase_B_CS"/>
</dbReference>
<dbReference type="InterPro" id="IPR000997">
    <property type="entry name" value="Cholinesterase"/>
</dbReference>
<dbReference type="PROSITE" id="PS00122">
    <property type="entry name" value="CARBOXYLESTERASE_B_1"/>
    <property type="match status" value="1"/>
</dbReference>
<dbReference type="InterPro" id="IPR019826">
    <property type="entry name" value="Carboxylesterase_B_AS"/>
</dbReference>
<dbReference type="SUPFAM" id="SSF53474">
    <property type="entry name" value="alpha/beta-Hydrolases"/>
    <property type="match status" value="1"/>
</dbReference>
<proteinExistence type="inferred from homology"/>
<evidence type="ECO:0000256" key="2">
    <source>
        <dbReference type="ARBA" id="ARBA00022801"/>
    </source>
</evidence>
<dbReference type="PANTHER" id="PTHR11559">
    <property type="entry name" value="CARBOXYLESTERASE"/>
    <property type="match status" value="1"/>
</dbReference>
<protein>
    <recommendedName>
        <fullName evidence="3">Carboxylic ester hydrolase</fullName>
        <ecNumber evidence="3">3.1.1.-</ecNumber>
    </recommendedName>
</protein>
<dbReference type="Gene3D" id="3.40.50.1820">
    <property type="entry name" value="alpha/beta hydrolase"/>
    <property type="match status" value="1"/>
</dbReference>
<accession>A0AAU8AC97</accession>
<evidence type="ECO:0000259" key="4">
    <source>
        <dbReference type="Pfam" id="PF00135"/>
    </source>
</evidence>
<comment type="similarity">
    <text evidence="1 3">Belongs to the type-B carboxylesterase/lipase family.</text>
</comment>
<sequence length="488" mass="54058">MRELTVQTDCGLIKGMEENGALAWKGIPYAQPPVRFSAPQPVEKWSGVRDGTRFGPSCPQENEKRAPMAEDCLYLNIWSPDTEGARPVMFFIHGGSFAGGSASEPAYNGANLAQKEDVVVVTVNYRVGILGFLDFSFLDEAFRPNCGLLDILEALRWVGRNAKAFGGDPGNITVFGQSAGGTLTSVLPTLPAAEGLFSKIIVMSGGPTLLQGKEEGQRTARAFLALSGIEGADGLRHIPAEALPELQRSFVAQYGLGAGTFRISVDEDVVPDYPIPGVKNRTVRIPMLIGTTREEMSFLLIKPVAKALDVDGIMQAGVGHETPECVERIPRVYERLYGKKRGQALMFSDMVFRMGNVWYVQEYSRQCDVWMYRFDYETAAMRVSGLHSFHSSDIPFVFGNFREGMGKLMFLFSPSLKRARRLSREIQHDFAEFARTGRAKWEKCGEGRIPAKCYNSKCGVYPAVEAEIVRQYEGTHFQKTSFSSCREN</sequence>
<dbReference type="InterPro" id="IPR029058">
    <property type="entry name" value="AB_hydrolase_fold"/>
</dbReference>
<dbReference type="InterPro" id="IPR050309">
    <property type="entry name" value="Type-B_Carboxylest/Lipase"/>
</dbReference>
<name>A0AAU8AC97_9FIRM</name>
<evidence type="ECO:0000256" key="1">
    <source>
        <dbReference type="ARBA" id="ARBA00005964"/>
    </source>
</evidence>
<keyword evidence="2 3" id="KW-0378">Hydrolase</keyword>
<organism evidence="5">
    <name type="scientific">Christensenella massiliensis</name>
    <dbReference type="NCBI Taxonomy" id="1805714"/>
    <lineage>
        <taxon>Bacteria</taxon>
        <taxon>Bacillati</taxon>
        <taxon>Bacillota</taxon>
        <taxon>Clostridia</taxon>
        <taxon>Christensenellales</taxon>
        <taxon>Christensenellaceae</taxon>
        <taxon>Christensenella</taxon>
    </lineage>
</organism>
<dbReference type="AlphaFoldDB" id="A0AAU8AC97"/>
<reference evidence="5" key="1">
    <citation type="submission" date="2023-02" db="EMBL/GenBank/DDBJ databases">
        <title>Gut commensal Christensenella minuta modulates host metabolism via a new class of secondary bile acids.</title>
        <authorList>
            <person name="Liu C."/>
        </authorList>
    </citation>
    <scope>NUCLEOTIDE SEQUENCE</scope>
    <source>
        <strain evidence="5">CA70</strain>
    </source>
</reference>
<gene>
    <name evidence="5" type="ORF">PUP29_05560</name>
</gene>
<dbReference type="GO" id="GO:0004104">
    <property type="term" value="F:cholinesterase activity"/>
    <property type="evidence" value="ECO:0007669"/>
    <property type="project" value="InterPro"/>
</dbReference>
<dbReference type="PROSITE" id="PS00941">
    <property type="entry name" value="CARBOXYLESTERASE_B_2"/>
    <property type="match status" value="1"/>
</dbReference>